<dbReference type="Pfam" id="PF13395">
    <property type="entry name" value="HNH_4"/>
    <property type="match status" value="1"/>
</dbReference>
<dbReference type="Proteomes" id="UP000292307">
    <property type="component" value="Chromosome"/>
</dbReference>
<sequence>MSVGRPPSPEEQIAFLRSLQRLLNDGDFTSTYKYALLMALAELSVELGDDSGAPLDVPLRKIAEKFALYYWPQSAPFTATGIPGETVILSQNLGKQAAIVGHLVELRVVAPTWSLARQHPQWQRTITLIARTVRDMPVKYLQNVDKTVNPFLFEPFKGGGSVRLHSGVACNLRSYQGFVQQLVRAGWLNHVRGNGRNAPALGRATDLEVFMFGTRRAALGSLVLPLSTIQDGKCFFCSGRCGADSAVDHFIPWSRYPRDNALNFVLAHASCNNDKRDLLAAPAHLERWLERNERFGAGLREEAQTAGFLTDDELATPIARWAYTQALRMKSSAWVRRGVIEPMDPSVIALFPGDLSEIAEVDDEIGLLIFHNPVPDTID</sequence>
<organism evidence="2 5">
    <name type="scientific">Pseudoduganella albidiflava</name>
    <dbReference type="NCBI Taxonomy" id="321983"/>
    <lineage>
        <taxon>Bacteria</taxon>
        <taxon>Pseudomonadati</taxon>
        <taxon>Pseudomonadota</taxon>
        <taxon>Betaproteobacteria</taxon>
        <taxon>Burkholderiales</taxon>
        <taxon>Oxalobacteraceae</taxon>
        <taxon>Telluria group</taxon>
        <taxon>Pseudoduganella</taxon>
    </lineage>
</organism>
<reference evidence="3 4" key="2">
    <citation type="submission" date="2019-02" db="EMBL/GenBank/DDBJ databases">
        <title>Draft Genome Sequences of Six Type Strains of the Genus Massilia.</title>
        <authorList>
            <person name="Miess H."/>
            <person name="Frediansyhah A."/>
            <person name="Gross H."/>
        </authorList>
    </citation>
    <scope>NUCLEOTIDE SEQUENCE [LARGE SCALE GENOMIC DNA]</scope>
    <source>
        <strain evidence="3 4">DSM 17472</strain>
    </source>
</reference>
<dbReference type="AlphaFoldDB" id="A0A411WZW7"/>
<evidence type="ECO:0000313" key="5">
    <source>
        <dbReference type="Proteomes" id="UP000628442"/>
    </source>
</evidence>
<dbReference type="GO" id="GO:0004519">
    <property type="term" value="F:endonuclease activity"/>
    <property type="evidence" value="ECO:0007669"/>
    <property type="project" value="UniProtKB-KW"/>
</dbReference>
<dbReference type="EMBL" id="BMWV01000013">
    <property type="protein sequence ID" value="GGY59432.1"/>
    <property type="molecule type" value="Genomic_DNA"/>
</dbReference>
<dbReference type="RefSeq" id="WP_131146353.1">
    <property type="nucleotide sequence ID" value="NZ_BMWV01000013.1"/>
</dbReference>
<name>A0A411WZW7_9BURK</name>
<keyword evidence="2" id="KW-0255">Endonuclease</keyword>
<dbReference type="CDD" id="cd00085">
    <property type="entry name" value="HNHc"/>
    <property type="match status" value="1"/>
</dbReference>
<dbReference type="Gene3D" id="1.10.30.50">
    <property type="match status" value="1"/>
</dbReference>
<reference evidence="2" key="3">
    <citation type="submission" date="2022-12" db="EMBL/GenBank/DDBJ databases">
        <authorList>
            <person name="Sun Q."/>
            <person name="Kim S."/>
        </authorList>
    </citation>
    <scope>NUCLEOTIDE SEQUENCE</scope>
    <source>
        <strain evidence="2">KCTC 12343</strain>
    </source>
</reference>
<evidence type="ECO:0000313" key="4">
    <source>
        <dbReference type="Proteomes" id="UP000292307"/>
    </source>
</evidence>
<protein>
    <submittedName>
        <fullName evidence="2">HNH endonuclease</fullName>
    </submittedName>
</protein>
<keyword evidence="2" id="KW-0378">Hydrolase</keyword>
<feature type="domain" description="HNH nuclease" evidence="1">
    <location>
        <begin position="247"/>
        <end position="277"/>
    </location>
</feature>
<evidence type="ECO:0000313" key="2">
    <source>
        <dbReference type="EMBL" id="GGY59432.1"/>
    </source>
</evidence>
<dbReference type="OrthoDB" id="9804086at2"/>
<dbReference type="InterPro" id="IPR003615">
    <property type="entry name" value="HNH_nuc"/>
</dbReference>
<keyword evidence="4" id="KW-1185">Reference proteome</keyword>
<evidence type="ECO:0000259" key="1">
    <source>
        <dbReference type="Pfam" id="PF13395"/>
    </source>
</evidence>
<evidence type="ECO:0000313" key="3">
    <source>
        <dbReference type="EMBL" id="QBI02238.1"/>
    </source>
</evidence>
<reference evidence="2" key="1">
    <citation type="journal article" date="2014" name="Int. J. Syst. Evol. Microbiol.">
        <title>Complete genome sequence of Corynebacterium casei LMG S-19264T (=DSM 44701T), isolated from a smear-ripened cheese.</title>
        <authorList>
            <consortium name="US DOE Joint Genome Institute (JGI-PGF)"/>
            <person name="Walter F."/>
            <person name="Albersmeier A."/>
            <person name="Kalinowski J."/>
            <person name="Ruckert C."/>
        </authorList>
    </citation>
    <scope>NUCLEOTIDE SEQUENCE</scope>
    <source>
        <strain evidence="2">KCTC 12343</strain>
    </source>
</reference>
<proteinExistence type="predicted"/>
<accession>A0A411WZW7</accession>
<gene>
    <name evidence="3" type="ORF">EYF70_16310</name>
    <name evidence="2" type="ORF">GCM10007387_47370</name>
</gene>
<keyword evidence="2" id="KW-0540">Nuclease</keyword>
<dbReference type="Proteomes" id="UP000628442">
    <property type="component" value="Unassembled WGS sequence"/>
</dbReference>
<dbReference type="EMBL" id="CP036401">
    <property type="protein sequence ID" value="QBI02238.1"/>
    <property type="molecule type" value="Genomic_DNA"/>
</dbReference>